<proteinExistence type="predicted"/>
<dbReference type="Gene3D" id="3.30.70.270">
    <property type="match status" value="1"/>
</dbReference>
<dbReference type="InterPro" id="IPR052163">
    <property type="entry name" value="DGC-Regulatory_Protein"/>
</dbReference>
<dbReference type="InterPro" id="IPR029787">
    <property type="entry name" value="Nucleotide_cyclase"/>
</dbReference>
<dbReference type="AlphaFoldDB" id="A0A2V3WJZ0"/>
<evidence type="ECO:0000259" key="2">
    <source>
        <dbReference type="PROSITE" id="PS50887"/>
    </source>
</evidence>
<evidence type="ECO:0000256" key="1">
    <source>
        <dbReference type="SAM" id="Phobius"/>
    </source>
</evidence>
<dbReference type="Proteomes" id="UP000247922">
    <property type="component" value="Unassembled WGS sequence"/>
</dbReference>
<organism evidence="3 4">
    <name type="scientific">Streptohalobacillus salinus</name>
    <dbReference type="NCBI Taxonomy" id="621096"/>
    <lineage>
        <taxon>Bacteria</taxon>
        <taxon>Bacillati</taxon>
        <taxon>Bacillota</taxon>
        <taxon>Bacilli</taxon>
        <taxon>Bacillales</taxon>
        <taxon>Bacillaceae</taxon>
        <taxon>Streptohalobacillus</taxon>
    </lineage>
</organism>
<gene>
    <name evidence="3" type="ORF">DES38_10168</name>
</gene>
<feature type="transmembrane region" description="Helical" evidence="1">
    <location>
        <begin position="62"/>
        <end position="82"/>
    </location>
</feature>
<keyword evidence="1" id="KW-0472">Membrane</keyword>
<dbReference type="InterPro" id="IPR043128">
    <property type="entry name" value="Rev_trsase/Diguanyl_cyclase"/>
</dbReference>
<dbReference type="EMBL" id="QJJR01000001">
    <property type="protein sequence ID" value="PXW92988.1"/>
    <property type="molecule type" value="Genomic_DNA"/>
</dbReference>
<sequence length="269" mass="30747">MVLIVHVESDYLRGVFGQVQLLISVLLVLIGYRRAFILSLSLITVSLILALGHTVQTGTTEALPGIISYTAALVIISVLYFFRQQHLKQLITLNKQRKRLKILAEIDGLTLTYNRRTFILRLQEKIANQHKLAVAFVDLDNFKWINDRYNHHVGDRILEVMAERIYHVLGQAATVGRLGGDEFGILLTDFDPNEQVALFRRLQEVMSNPIVVEDLSLVVTTSMGVSYYPTDGERAEDLIRKADVAMYHVKNNEKNHYCFYRSTLDQEIQ</sequence>
<feature type="domain" description="GGDEF" evidence="2">
    <location>
        <begin position="130"/>
        <end position="262"/>
    </location>
</feature>
<dbReference type="PANTHER" id="PTHR46663:SF2">
    <property type="entry name" value="GGDEF DOMAIN-CONTAINING PROTEIN"/>
    <property type="match status" value="1"/>
</dbReference>
<keyword evidence="1" id="KW-0812">Transmembrane</keyword>
<reference evidence="3 4" key="1">
    <citation type="submission" date="2018-05" db="EMBL/GenBank/DDBJ databases">
        <title>Genomic Encyclopedia of Type Strains, Phase IV (KMG-IV): sequencing the most valuable type-strain genomes for metagenomic binning, comparative biology and taxonomic classification.</title>
        <authorList>
            <person name="Goeker M."/>
        </authorList>
    </citation>
    <scope>NUCLEOTIDE SEQUENCE [LARGE SCALE GENOMIC DNA]</scope>
    <source>
        <strain evidence="3 4">DSM 22440</strain>
    </source>
</reference>
<dbReference type="PROSITE" id="PS50887">
    <property type="entry name" value="GGDEF"/>
    <property type="match status" value="1"/>
</dbReference>
<dbReference type="CDD" id="cd01949">
    <property type="entry name" value="GGDEF"/>
    <property type="match status" value="1"/>
</dbReference>
<keyword evidence="4" id="KW-1185">Reference proteome</keyword>
<feature type="transmembrane region" description="Helical" evidence="1">
    <location>
        <begin position="12"/>
        <end position="30"/>
    </location>
</feature>
<evidence type="ECO:0000313" key="4">
    <source>
        <dbReference type="Proteomes" id="UP000247922"/>
    </source>
</evidence>
<dbReference type="Pfam" id="PF00990">
    <property type="entry name" value="GGDEF"/>
    <property type="match status" value="1"/>
</dbReference>
<name>A0A2V3WJZ0_9BACI</name>
<feature type="transmembrane region" description="Helical" evidence="1">
    <location>
        <begin position="37"/>
        <end position="56"/>
    </location>
</feature>
<keyword evidence="1" id="KW-1133">Transmembrane helix</keyword>
<dbReference type="SUPFAM" id="SSF55073">
    <property type="entry name" value="Nucleotide cyclase"/>
    <property type="match status" value="1"/>
</dbReference>
<dbReference type="NCBIfam" id="TIGR00254">
    <property type="entry name" value="GGDEF"/>
    <property type="match status" value="1"/>
</dbReference>
<protein>
    <submittedName>
        <fullName evidence="3">Diguanylate cyclase (GGDEF)-like protein</fullName>
    </submittedName>
</protein>
<comment type="caution">
    <text evidence="3">The sequence shown here is derived from an EMBL/GenBank/DDBJ whole genome shotgun (WGS) entry which is preliminary data.</text>
</comment>
<dbReference type="InterPro" id="IPR000160">
    <property type="entry name" value="GGDEF_dom"/>
</dbReference>
<dbReference type="PANTHER" id="PTHR46663">
    <property type="entry name" value="DIGUANYLATE CYCLASE DGCT-RELATED"/>
    <property type="match status" value="1"/>
</dbReference>
<evidence type="ECO:0000313" key="3">
    <source>
        <dbReference type="EMBL" id="PXW92988.1"/>
    </source>
</evidence>
<accession>A0A2V3WJZ0</accession>
<dbReference type="SMART" id="SM00267">
    <property type="entry name" value="GGDEF"/>
    <property type="match status" value="1"/>
</dbReference>